<keyword evidence="1" id="KW-0805">Transcription regulation</keyword>
<dbReference type="Pfam" id="PF00196">
    <property type="entry name" value="GerE"/>
    <property type="match status" value="1"/>
</dbReference>
<protein>
    <recommendedName>
        <fullName evidence="4">HTH luxR-type domain-containing protein</fullName>
    </recommendedName>
</protein>
<reference evidence="6" key="1">
    <citation type="journal article" date="2019" name="Int. J. Syst. Evol. Microbiol.">
        <title>The Global Catalogue of Microorganisms (GCM) 10K type strain sequencing project: providing services to taxonomists for standard genome sequencing and annotation.</title>
        <authorList>
            <consortium name="The Broad Institute Genomics Platform"/>
            <consortium name="The Broad Institute Genome Sequencing Center for Infectious Disease"/>
            <person name="Wu L."/>
            <person name="Ma J."/>
        </authorList>
    </citation>
    <scope>NUCLEOTIDE SEQUENCE [LARGE SCALE GENOMIC DNA]</scope>
    <source>
        <strain evidence="6">NBRC 108755</strain>
    </source>
</reference>
<name>A0ABQ6JQG4_9MICO</name>
<keyword evidence="3" id="KW-0804">Transcription</keyword>
<dbReference type="InterPro" id="IPR016032">
    <property type="entry name" value="Sig_transdc_resp-reg_C-effctor"/>
</dbReference>
<dbReference type="InterPro" id="IPR000792">
    <property type="entry name" value="Tscrpt_reg_LuxR_C"/>
</dbReference>
<dbReference type="SUPFAM" id="SSF46894">
    <property type="entry name" value="C-terminal effector domain of the bipartite response regulators"/>
    <property type="match status" value="1"/>
</dbReference>
<dbReference type="Proteomes" id="UP001157069">
    <property type="component" value="Unassembled WGS sequence"/>
</dbReference>
<dbReference type="PROSITE" id="PS50043">
    <property type="entry name" value="HTH_LUXR_2"/>
    <property type="match status" value="1"/>
</dbReference>
<dbReference type="PANTHER" id="PTHR44688">
    <property type="entry name" value="DNA-BINDING TRANSCRIPTIONAL ACTIVATOR DEVR_DOSR"/>
    <property type="match status" value="1"/>
</dbReference>
<evidence type="ECO:0000256" key="3">
    <source>
        <dbReference type="ARBA" id="ARBA00023163"/>
    </source>
</evidence>
<evidence type="ECO:0000313" key="5">
    <source>
        <dbReference type="EMBL" id="GMA89791.1"/>
    </source>
</evidence>
<organism evidence="5 6">
    <name type="scientific">Homoserinibacter gongjuensis</name>
    <dbReference type="NCBI Taxonomy" id="1162968"/>
    <lineage>
        <taxon>Bacteria</taxon>
        <taxon>Bacillati</taxon>
        <taxon>Actinomycetota</taxon>
        <taxon>Actinomycetes</taxon>
        <taxon>Micrococcales</taxon>
        <taxon>Microbacteriaceae</taxon>
        <taxon>Homoserinibacter</taxon>
    </lineage>
</organism>
<evidence type="ECO:0000256" key="2">
    <source>
        <dbReference type="ARBA" id="ARBA00023125"/>
    </source>
</evidence>
<sequence length="90" mass="9800">MALQARSIATRVTAPGEILPPDERVGLLSPSEHRIAEAAARGERNREIARAQFVTIKTVEFHLGNIYRKLGIRSRAELAAILDVVPDAAS</sequence>
<dbReference type="PANTHER" id="PTHR44688:SF16">
    <property type="entry name" value="DNA-BINDING TRANSCRIPTIONAL ACTIVATOR DEVR_DOSR"/>
    <property type="match status" value="1"/>
</dbReference>
<dbReference type="Gene3D" id="1.10.10.10">
    <property type="entry name" value="Winged helix-like DNA-binding domain superfamily/Winged helix DNA-binding domain"/>
    <property type="match status" value="1"/>
</dbReference>
<gene>
    <name evidence="5" type="ORF">GCM10025869_03200</name>
</gene>
<evidence type="ECO:0000313" key="6">
    <source>
        <dbReference type="Proteomes" id="UP001157069"/>
    </source>
</evidence>
<evidence type="ECO:0000259" key="4">
    <source>
        <dbReference type="PROSITE" id="PS50043"/>
    </source>
</evidence>
<dbReference type="CDD" id="cd06170">
    <property type="entry name" value="LuxR_C_like"/>
    <property type="match status" value="1"/>
</dbReference>
<dbReference type="InterPro" id="IPR036388">
    <property type="entry name" value="WH-like_DNA-bd_sf"/>
</dbReference>
<accession>A0ABQ6JQG4</accession>
<comment type="caution">
    <text evidence="5">The sequence shown here is derived from an EMBL/GenBank/DDBJ whole genome shotgun (WGS) entry which is preliminary data.</text>
</comment>
<keyword evidence="6" id="KW-1185">Reference proteome</keyword>
<feature type="domain" description="HTH luxR-type" evidence="4">
    <location>
        <begin position="21"/>
        <end position="86"/>
    </location>
</feature>
<dbReference type="EMBL" id="BSVA01000001">
    <property type="protein sequence ID" value="GMA89791.1"/>
    <property type="molecule type" value="Genomic_DNA"/>
</dbReference>
<dbReference type="PRINTS" id="PR00038">
    <property type="entry name" value="HTHLUXR"/>
</dbReference>
<dbReference type="SMART" id="SM00421">
    <property type="entry name" value="HTH_LUXR"/>
    <property type="match status" value="1"/>
</dbReference>
<proteinExistence type="predicted"/>
<keyword evidence="2" id="KW-0238">DNA-binding</keyword>
<evidence type="ECO:0000256" key="1">
    <source>
        <dbReference type="ARBA" id="ARBA00023015"/>
    </source>
</evidence>